<evidence type="ECO:0000256" key="5">
    <source>
        <dbReference type="ARBA" id="ARBA00022692"/>
    </source>
</evidence>
<feature type="transmembrane region" description="Helical" evidence="15">
    <location>
        <begin position="284"/>
        <end position="303"/>
    </location>
</feature>
<evidence type="ECO:0000256" key="8">
    <source>
        <dbReference type="ARBA" id="ARBA00022837"/>
    </source>
</evidence>
<evidence type="ECO:0000313" key="17">
    <source>
        <dbReference type="EnsemblMetazoa" id="XP_026294847"/>
    </source>
</evidence>
<evidence type="ECO:0000256" key="1">
    <source>
        <dbReference type="ARBA" id="ARBA00001913"/>
    </source>
</evidence>
<dbReference type="InterPro" id="IPR052214">
    <property type="entry name" value="DAG_Lipase-Related"/>
</dbReference>
<evidence type="ECO:0000313" key="20">
    <source>
        <dbReference type="RefSeq" id="XP_026294847.1"/>
    </source>
</evidence>
<dbReference type="SUPFAM" id="SSF53474">
    <property type="entry name" value="alpha/beta-Hydrolases"/>
    <property type="match status" value="1"/>
</dbReference>
<accession>A0A7M7L4I5</accession>
<keyword evidence="4" id="KW-0597">Phosphoprotein</keyword>
<feature type="transmembrane region" description="Helical" evidence="15">
    <location>
        <begin position="66"/>
        <end position="89"/>
    </location>
</feature>
<name>A0A7M7KY52_APIME</name>
<keyword evidence="5 15" id="KW-0812">Transmembrane</keyword>
<gene>
    <name evidence="17" type="primary">726798</name>
    <name evidence="19 20" type="synonym">LOC726798</name>
</gene>
<comment type="cofactor">
    <cofactor evidence="1">
        <name>Ca(2+)</name>
        <dbReference type="ChEBI" id="CHEBI:29108"/>
    </cofactor>
</comment>
<dbReference type="GO" id="GO:0022008">
    <property type="term" value="P:neurogenesis"/>
    <property type="evidence" value="ECO:0007669"/>
    <property type="project" value="TreeGrafter"/>
</dbReference>
<dbReference type="GO" id="GO:0004806">
    <property type="term" value="F:triacylglycerol lipase activity"/>
    <property type="evidence" value="ECO:0007669"/>
    <property type="project" value="TreeGrafter"/>
</dbReference>
<dbReference type="Gene3D" id="3.40.50.1820">
    <property type="entry name" value="alpha/beta hydrolase"/>
    <property type="match status" value="1"/>
</dbReference>
<dbReference type="AlphaFoldDB" id="A0A7M7KY52"/>
<accession>A0A8B8GT60</accession>
<keyword evidence="9" id="KW-0442">Lipid degradation</keyword>
<evidence type="ECO:0000256" key="13">
    <source>
        <dbReference type="ARBA" id="ARBA00024531"/>
    </source>
</evidence>
<evidence type="ECO:0000256" key="11">
    <source>
        <dbReference type="ARBA" id="ARBA00023098"/>
    </source>
</evidence>
<dbReference type="OrthoDB" id="438440at2759"/>
<dbReference type="GO" id="GO:0005737">
    <property type="term" value="C:cytoplasm"/>
    <property type="evidence" value="ECO:0007669"/>
    <property type="project" value="TreeGrafter"/>
</dbReference>
<evidence type="ECO:0000256" key="7">
    <source>
        <dbReference type="ARBA" id="ARBA00022801"/>
    </source>
</evidence>
<reference evidence="17" key="1">
    <citation type="submission" date="2021-01" db="UniProtKB">
        <authorList>
            <consortium name="EnsemblMetazoa"/>
        </authorList>
    </citation>
    <scope>IDENTIFICATION</scope>
    <source>
        <strain evidence="17">DH4</strain>
    </source>
</reference>
<feature type="domain" description="Fungal lipase-type" evidence="16">
    <location>
        <begin position="379"/>
        <end position="511"/>
    </location>
</feature>
<evidence type="ECO:0000256" key="15">
    <source>
        <dbReference type="SAM" id="Phobius"/>
    </source>
</evidence>
<reference evidence="19 20" key="2">
    <citation type="submission" date="2025-04" db="UniProtKB">
        <authorList>
            <consortium name="RefSeq"/>
        </authorList>
    </citation>
    <scope>IDENTIFICATION</scope>
    <source>
        <strain evidence="19 20">DH4</strain>
        <tissue evidence="19 20">Whole body</tissue>
    </source>
</reference>
<evidence type="ECO:0000256" key="6">
    <source>
        <dbReference type="ARBA" id="ARBA00022723"/>
    </source>
</evidence>
<evidence type="ECO:0000259" key="16">
    <source>
        <dbReference type="Pfam" id="PF01764"/>
    </source>
</evidence>
<keyword evidence="18" id="KW-1185">Reference proteome</keyword>
<dbReference type="GO" id="GO:0005886">
    <property type="term" value="C:plasma membrane"/>
    <property type="evidence" value="ECO:0007669"/>
    <property type="project" value="UniProtKB-SubCell"/>
</dbReference>
<keyword evidence="11" id="KW-0443">Lipid metabolism</keyword>
<evidence type="ECO:0000313" key="18">
    <source>
        <dbReference type="Proteomes" id="UP000005203"/>
    </source>
</evidence>
<dbReference type="RefSeq" id="XP_026294846.1">
    <property type="nucleotide sequence ID" value="XM_026439061.1"/>
</dbReference>
<dbReference type="PANTHER" id="PTHR45792">
    <property type="entry name" value="DIACYLGLYCEROL LIPASE HOMOLOG-RELATED"/>
    <property type="match status" value="1"/>
</dbReference>
<dbReference type="Pfam" id="PF01764">
    <property type="entry name" value="Lipase_3"/>
    <property type="match status" value="1"/>
</dbReference>
<evidence type="ECO:0000256" key="2">
    <source>
        <dbReference type="ARBA" id="ARBA00004651"/>
    </source>
</evidence>
<dbReference type="CDD" id="cd00519">
    <property type="entry name" value="Lipase_3"/>
    <property type="match status" value="1"/>
</dbReference>
<comment type="catalytic activity">
    <reaction evidence="13">
        <text>a 1,2-diacyl-sn-glycerol + H2O = a 2-acylglycerol + a fatty acid + H(+)</text>
        <dbReference type="Rhea" id="RHEA:33275"/>
        <dbReference type="ChEBI" id="CHEBI:15377"/>
        <dbReference type="ChEBI" id="CHEBI:15378"/>
        <dbReference type="ChEBI" id="CHEBI:17389"/>
        <dbReference type="ChEBI" id="CHEBI:17815"/>
        <dbReference type="ChEBI" id="CHEBI:28868"/>
        <dbReference type="EC" id="3.1.1.116"/>
    </reaction>
    <physiologicalReaction direction="left-to-right" evidence="13">
        <dbReference type="Rhea" id="RHEA:33276"/>
    </physiologicalReaction>
</comment>
<dbReference type="EC" id="3.1.1.116" evidence="14"/>
<evidence type="ECO:0000256" key="10">
    <source>
        <dbReference type="ARBA" id="ARBA00022989"/>
    </source>
</evidence>
<keyword evidence="8" id="KW-0106">Calcium</keyword>
<evidence type="ECO:0000256" key="14">
    <source>
        <dbReference type="ARBA" id="ARBA00026104"/>
    </source>
</evidence>
<keyword evidence="7" id="KW-0378">Hydrolase</keyword>
<keyword evidence="12 15" id="KW-0472">Membrane</keyword>
<dbReference type="EnsemblMetazoa" id="XM_026439061">
    <property type="protein sequence ID" value="XP_026294846"/>
    <property type="gene ID" value="LOC726798"/>
</dbReference>
<evidence type="ECO:0000256" key="9">
    <source>
        <dbReference type="ARBA" id="ARBA00022963"/>
    </source>
</evidence>
<dbReference type="InterPro" id="IPR002921">
    <property type="entry name" value="Fungal_lipase-type"/>
</dbReference>
<dbReference type="GO" id="GO:0046340">
    <property type="term" value="P:diacylglycerol catabolic process"/>
    <property type="evidence" value="ECO:0007669"/>
    <property type="project" value="TreeGrafter"/>
</dbReference>
<feature type="transmembrane region" description="Helical" evidence="15">
    <location>
        <begin position="152"/>
        <end position="170"/>
    </location>
</feature>
<accession>A0A8B8GSM5</accession>
<sequence length="679" mass="77862">MIAGHLLYLEMPAIKLFGRKWLTATDDCVYPGLFEVFIRIAWLVPIVITCIKYYEYTWNCQSGGVLVRVYLLGEGSFLIISILLLLIIIKLSSRGSIMETQARKYVEPFLAIKILLILPEIGWNVLGTLWMYGSSIKCSYEHYTMSVVQTLVFFDWVLIGLTIGGLALIFDPIGSLNKKYLENSMEHAKISKTWLRRLKYCWWIKNDESAKDTLQHAAALLSALSRGTDLIPSDVIAGLILLRVQEKRERHELRRINSLPIPVRTSDAAVIFKNMPKWMSLENAVHYMMLSEAIYGWLFMLYLHKCSGCFNLMKNLTCCACFRRKRIPIKGDNCCYCYLTGVKYLSKLSTDNILFASFKNNLCEIPFFVIADDKTNKIVIILRGSLSLRDVITDITADSAIFECEGVPPGAQAHRGMIQGAKMILRQLDNHEVLERAFNMYPHYDLLITGHSLGAGIGTLLGFLLRQRYPSLKVYAFATPAGLVSRELARISEEFIFTIGVGDDFVMRLSVDSIENLRTRLLMVLRACRLPKYRVVLNGLGYVLFGIPEKDLEKMWKSNSVIKTISGESPLLNDRNINRLEENRIYEPDFTKRRFSQVRLYTSGKILHITERNVDKSDSKKKKLKIKEKIFEMRWAQPEEFTELIVMPRMLLDHLPENVGKVLNRLAEQQKNLSQNIDL</sequence>
<evidence type="ECO:0000256" key="3">
    <source>
        <dbReference type="ARBA" id="ARBA00022475"/>
    </source>
</evidence>
<evidence type="ECO:0000256" key="4">
    <source>
        <dbReference type="ARBA" id="ARBA00022553"/>
    </source>
</evidence>
<dbReference type="Proteomes" id="UP000005203">
    <property type="component" value="Linkage group LG2"/>
</dbReference>
<dbReference type="PANTHER" id="PTHR45792:SF2">
    <property type="entry name" value="DIACYLGLYCEROL LIPASE-BETA"/>
    <property type="match status" value="1"/>
</dbReference>
<evidence type="ECO:0000256" key="12">
    <source>
        <dbReference type="ARBA" id="ARBA00023136"/>
    </source>
</evidence>
<feature type="transmembrane region" description="Helical" evidence="15">
    <location>
        <begin position="110"/>
        <end position="132"/>
    </location>
</feature>
<dbReference type="GO" id="GO:0019369">
    <property type="term" value="P:arachidonate metabolic process"/>
    <property type="evidence" value="ECO:0007669"/>
    <property type="project" value="TreeGrafter"/>
</dbReference>
<keyword evidence="10 15" id="KW-1133">Transmembrane helix</keyword>
<keyword evidence="3" id="KW-1003">Cell membrane</keyword>
<proteinExistence type="predicted"/>
<dbReference type="GO" id="GO:0046872">
    <property type="term" value="F:metal ion binding"/>
    <property type="evidence" value="ECO:0007669"/>
    <property type="project" value="UniProtKB-KW"/>
</dbReference>
<keyword evidence="6" id="KW-0479">Metal-binding</keyword>
<comment type="subcellular location">
    <subcellularLocation>
        <location evidence="2">Cell membrane</location>
        <topology evidence="2">Multi-pass membrane protein</topology>
    </subcellularLocation>
</comment>
<dbReference type="InterPro" id="IPR029058">
    <property type="entry name" value="AB_hydrolase_fold"/>
</dbReference>
<evidence type="ECO:0000313" key="19">
    <source>
        <dbReference type="RefSeq" id="XP_026294846.1"/>
    </source>
</evidence>
<feature type="transmembrane region" description="Helical" evidence="15">
    <location>
        <begin position="36"/>
        <end position="54"/>
    </location>
</feature>
<accession>A0A7M7KY52</accession>
<protein>
    <recommendedName>
        <fullName evidence="14">sn-1-specific diacylglycerol lipase</fullName>
        <ecNumber evidence="14">3.1.1.116</ecNumber>
    </recommendedName>
</protein>
<dbReference type="RefSeq" id="XP_026294847.1">
    <property type="nucleotide sequence ID" value="XM_026439062.1"/>
</dbReference>
<organism evidence="17">
    <name type="scientific">Apis mellifera</name>
    <name type="common">Honeybee</name>
    <dbReference type="NCBI Taxonomy" id="7460"/>
    <lineage>
        <taxon>Eukaryota</taxon>
        <taxon>Metazoa</taxon>
        <taxon>Ecdysozoa</taxon>
        <taxon>Arthropoda</taxon>
        <taxon>Hexapoda</taxon>
        <taxon>Insecta</taxon>
        <taxon>Pterygota</taxon>
        <taxon>Neoptera</taxon>
        <taxon>Endopterygota</taxon>
        <taxon>Hymenoptera</taxon>
        <taxon>Apocrita</taxon>
        <taxon>Aculeata</taxon>
        <taxon>Apoidea</taxon>
        <taxon>Anthophila</taxon>
        <taxon>Apidae</taxon>
        <taxon>Apis</taxon>
    </lineage>
</organism>
<dbReference type="EnsemblMetazoa" id="XM_026439062">
    <property type="protein sequence ID" value="XP_026294847"/>
    <property type="gene ID" value="LOC726798"/>
</dbReference>